<proteinExistence type="predicted"/>
<keyword evidence="2" id="KW-0677">Repeat</keyword>
<evidence type="ECO:0000313" key="5">
    <source>
        <dbReference type="EMBL" id="EAN97943.1"/>
    </source>
</evidence>
<feature type="region of interest" description="Disordered" evidence="3">
    <location>
        <begin position="624"/>
        <end position="684"/>
    </location>
</feature>
<dbReference type="Proteomes" id="UP000002296">
    <property type="component" value="Unassembled WGS sequence"/>
</dbReference>
<evidence type="ECO:0000313" key="6">
    <source>
        <dbReference type="Proteomes" id="UP000002296"/>
    </source>
</evidence>
<dbReference type="AlphaFoldDB" id="Q4DZL1"/>
<gene>
    <name evidence="5" type="ORF">Tc00.1047053508799.40</name>
</gene>
<evidence type="ECO:0000256" key="1">
    <source>
        <dbReference type="ARBA" id="ARBA00022614"/>
    </source>
</evidence>
<organism evidence="5 6">
    <name type="scientific">Trypanosoma cruzi (strain CL Brener)</name>
    <dbReference type="NCBI Taxonomy" id="353153"/>
    <lineage>
        <taxon>Eukaryota</taxon>
        <taxon>Discoba</taxon>
        <taxon>Euglenozoa</taxon>
        <taxon>Kinetoplastea</taxon>
        <taxon>Metakinetoplastina</taxon>
        <taxon>Trypanosomatida</taxon>
        <taxon>Trypanosomatidae</taxon>
        <taxon>Trypanosoma</taxon>
        <taxon>Schizotrypanum</taxon>
    </lineage>
</organism>
<keyword evidence="1" id="KW-0433">Leucine-rich repeat</keyword>
<dbReference type="SUPFAM" id="SSF52058">
    <property type="entry name" value="L domain-like"/>
    <property type="match status" value="1"/>
</dbReference>
<dbReference type="PaxDb" id="353153-Q4DZL1"/>
<dbReference type="GeneID" id="3552309"/>
<dbReference type="RefSeq" id="XP_819794.1">
    <property type="nucleotide sequence ID" value="XM_814701.1"/>
</dbReference>
<keyword evidence="4" id="KW-1133">Transmembrane helix</keyword>
<evidence type="ECO:0000256" key="2">
    <source>
        <dbReference type="ARBA" id="ARBA00022737"/>
    </source>
</evidence>
<dbReference type="KEGG" id="tcr:508799.40"/>
<evidence type="ECO:0008006" key="7">
    <source>
        <dbReference type="Google" id="ProtNLM"/>
    </source>
</evidence>
<feature type="region of interest" description="Disordered" evidence="3">
    <location>
        <begin position="353"/>
        <end position="396"/>
    </location>
</feature>
<feature type="region of interest" description="Disordered" evidence="3">
    <location>
        <begin position="77"/>
        <end position="113"/>
    </location>
</feature>
<dbReference type="PANTHER" id="PTHR46652">
    <property type="entry name" value="LEUCINE-RICH REPEAT AND IQ DOMAIN-CONTAINING PROTEIN 1-RELATED"/>
    <property type="match status" value="1"/>
</dbReference>
<keyword evidence="4" id="KW-0472">Membrane</keyword>
<evidence type="ECO:0000256" key="4">
    <source>
        <dbReference type="SAM" id="Phobius"/>
    </source>
</evidence>
<feature type="compositionally biased region" description="Polar residues" evidence="3">
    <location>
        <begin position="657"/>
        <end position="668"/>
    </location>
</feature>
<reference evidence="5 6" key="1">
    <citation type="journal article" date="2005" name="Science">
        <title>The genome sequence of Trypanosoma cruzi, etiologic agent of Chagas disease.</title>
        <authorList>
            <person name="El-Sayed N.M."/>
            <person name="Myler P.J."/>
            <person name="Bartholomeu D.C."/>
            <person name="Nilsson D."/>
            <person name="Aggarwal G."/>
            <person name="Tran A.N."/>
            <person name="Ghedin E."/>
            <person name="Worthey E.A."/>
            <person name="Delcher A.L."/>
            <person name="Blandin G."/>
            <person name="Westenberger S.J."/>
            <person name="Caler E."/>
            <person name="Cerqueira G.C."/>
            <person name="Branche C."/>
            <person name="Haas B."/>
            <person name="Anupama A."/>
            <person name="Arner E."/>
            <person name="Aslund L."/>
            <person name="Attipoe P."/>
            <person name="Bontempi E."/>
            <person name="Bringaud F."/>
            <person name="Burton P."/>
            <person name="Cadag E."/>
            <person name="Campbell D.A."/>
            <person name="Carrington M."/>
            <person name="Crabtree J."/>
            <person name="Darban H."/>
            <person name="da Silveira J.F."/>
            <person name="de Jong P."/>
            <person name="Edwards K."/>
            <person name="Englund P.T."/>
            <person name="Fazelina G."/>
            <person name="Feldblyum T."/>
            <person name="Ferella M."/>
            <person name="Frasch A.C."/>
            <person name="Gull K."/>
            <person name="Horn D."/>
            <person name="Hou L."/>
            <person name="Huang Y."/>
            <person name="Kindlund E."/>
            <person name="Klingbeil M."/>
            <person name="Kluge S."/>
            <person name="Koo H."/>
            <person name="Lacerda D."/>
            <person name="Levin M.J."/>
            <person name="Lorenzi H."/>
            <person name="Louie T."/>
            <person name="Machado C.R."/>
            <person name="McCulloch R."/>
            <person name="McKenna A."/>
            <person name="Mizuno Y."/>
            <person name="Mottram J.C."/>
            <person name="Nelson S."/>
            <person name="Ochaya S."/>
            <person name="Osoegawa K."/>
            <person name="Pai G."/>
            <person name="Parsons M."/>
            <person name="Pentony M."/>
            <person name="Pettersson U."/>
            <person name="Pop M."/>
            <person name="Ramirez J.L."/>
            <person name="Rinta J."/>
            <person name="Robertson L."/>
            <person name="Salzberg S.L."/>
            <person name="Sanchez D.O."/>
            <person name="Seyler A."/>
            <person name="Sharma R."/>
            <person name="Shetty J."/>
            <person name="Simpson A.J."/>
            <person name="Sisk E."/>
            <person name="Tammi M.T."/>
            <person name="Tarleton R."/>
            <person name="Teixeira S."/>
            <person name="Van Aken S."/>
            <person name="Vogt C."/>
            <person name="Ward P.N."/>
            <person name="Wickstead B."/>
            <person name="Wortman J."/>
            <person name="White O."/>
            <person name="Fraser C.M."/>
            <person name="Stuart K.D."/>
            <person name="Andersson B."/>
        </authorList>
    </citation>
    <scope>NUCLEOTIDE SEQUENCE [LARGE SCALE GENOMIC DNA]</scope>
    <source>
        <strain evidence="5 6">CL Brener</strain>
    </source>
</reference>
<sequence length="702" mass="77457">MCLLLRVPLRLSSFFLLFPFFAFPCGFYFSCVCGCVRKGEPLFFSLFPFFFFCLRGAFISRSQRWWVGSGNAVQKQKQKTQNAGGGGSIRMAVTGRGEPRKTTRRVQKRGPHLQQEKKTRMRIDLSRRNLIDFDSAAFSTDDDRELLISITRLDISYNSISSLYGLRCLSTLGSLDVSNNNVTSLRGLPPPLRQLNASFNALTDVEGLSPLLHLEVLVVSHNKITSLEGIPASVRIIDASSNRIASLGGIEGCILLEELHVRQNIIQNVEGIAMIKSLHSLKAVTLAENPVTSSKRSAAAVYAILPPTLQFVDLPSESWMNHTSAASSFSHTASVNTATVRDTINISCFSPDSTVRTSKGASTRGSSSPSASSSSHVSLHTKDENEKRKQPLSEDNMTSFIAVNDIKADAPSFHLHREVSSFSDTDQHSTFYDSRDVTHMQGPKRQQALSDVNISAPNIHAQHMTSSLEHLQFELDECQRTCLFYKMENEELKLHIQQLQSKNEYQERMNTILLERNQKLQLLCAGSSPLQQGEIPSAPTDMKHHVEGGGAVQSKSLLMGPLIGPCNKRSGNLRREASGDDSQHSKVEELSGEVSSLEARAELRRGARSLARLFMSLVLKPELRQPRCSSPSTADAAASNDNTNNNNNNNSHHHLISPQTEGGANNINAKERSGLRDTNAVDKGRKRSVSFGGFAYYSPPPW</sequence>
<accession>Q4DZL1</accession>
<name>Q4DZL1_TRYCC</name>
<dbReference type="STRING" id="353153.Q4DZL1"/>
<feature type="compositionally biased region" description="Basic and acidic residues" evidence="3">
    <location>
        <begin position="669"/>
        <end position="683"/>
    </location>
</feature>
<feature type="transmembrane region" description="Helical" evidence="4">
    <location>
        <begin position="14"/>
        <end position="35"/>
    </location>
</feature>
<dbReference type="SMART" id="SM00365">
    <property type="entry name" value="LRR_SD22"/>
    <property type="match status" value="5"/>
</dbReference>
<dbReference type="InterPro" id="IPR050836">
    <property type="entry name" value="SDS22/Internalin_LRR"/>
</dbReference>
<dbReference type="InterPro" id="IPR001611">
    <property type="entry name" value="Leu-rich_rpt"/>
</dbReference>
<dbReference type="SMR" id="Q4DZL1"/>
<keyword evidence="4" id="KW-0812">Transmembrane</keyword>
<dbReference type="PROSITE" id="PS51450">
    <property type="entry name" value="LRR"/>
    <property type="match status" value="3"/>
</dbReference>
<keyword evidence="6" id="KW-1185">Reference proteome</keyword>
<protein>
    <recommendedName>
        <fullName evidence="7">Leucine-rich repeat protein (LRRP)</fullName>
    </recommendedName>
</protein>
<feature type="transmembrane region" description="Helical" evidence="4">
    <location>
        <begin position="42"/>
        <end position="59"/>
    </location>
</feature>
<feature type="region of interest" description="Disordered" evidence="3">
    <location>
        <begin position="568"/>
        <end position="597"/>
    </location>
</feature>
<feature type="compositionally biased region" description="Low complexity" evidence="3">
    <location>
        <begin position="356"/>
        <end position="375"/>
    </location>
</feature>
<feature type="compositionally biased region" description="Low complexity" evidence="3">
    <location>
        <begin position="629"/>
        <end position="650"/>
    </location>
</feature>
<dbReference type="InterPro" id="IPR032675">
    <property type="entry name" value="LRR_dom_sf"/>
</dbReference>
<feature type="compositionally biased region" description="Basic residues" evidence="3">
    <location>
        <begin position="102"/>
        <end position="111"/>
    </location>
</feature>
<comment type="caution">
    <text evidence="5">The sequence shown here is derived from an EMBL/GenBank/DDBJ whole genome shotgun (WGS) entry which is preliminary data.</text>
</comment>
<feature type="compositionally biased region" description="Basic and acidic residues" evidence="3">
    <location>
        <begin position="380"/>
        <end position="392"/>
    </location>
</feature>
<feature type="compositionally biased region" description="Basic and acidic residues" evidence="3">
    <location>
        <begin position="573"/>
        <end position="589"/>
    </location>
</feature>
<dbReference type="eggNOG" id="KOG0531">
    <property type="taxonomic scope" value="Eukaryota"/>
</dbReference>
<dbReference type="Gene3D" id="3.80.10.10">
    <property type="entry name" value="Ribonuclease Inhibitor"/>
    <property type="match status" value="2"/>
</dbReference>
<dbReference type="PANTHER" id="PTHR46652:SF3">
    <property type="entry name" value="LEUCINE-RICH REPEAT-CONTAINING PROTEIN 9"/>
    <property type="match status" value="1"/>
</dbReference>
<dbReference type="EMBL" id="AAHK01000076">
    <property type="protein sequence ID" value="EAN97943.1"/>
    <property type="molecule type" value="Genomic_DNA"/>
</dbReference>
<evidence type="ECO:0000256" key="3">
    <source>
        <dbReference type="SAM" id="MobiDB-lite"/>
    </source>
</evidence>
<dbReference type="InParanoid" id="Q4DZL1"/>